<evidence type="ECO:0000256" key="9">
    <source>
        <dbReference type="RuleBase" id="RU003355"/>
    </source>
</evidence>
<evidence type="ECO:0000256" key="5">
    <source>
        <dbReference type="ARBA" id="ARBA00022729"/>
    </source>
</evidence>
<feature type="compositionally biased region" description="Basic and acidic residues" evidence="10">
    <location>
        <begin position="212"/>
        <end position="222"/>
    </location>
</feature>
<protein>
    <submittedName>
        <fullName evidence="16">Minor extracellular serine protease Vpr</fullName>
        <ecNumber evidence="16">3.4.21.-</ecNumber>
    </submittedName>
</protein>
<dbReference type="Pfam" id="PF05922">
    <property type="entry name" value="Inhibitor_I9"/>
    <property type="match status" value="1"/>
</dbReference>
<evidence type="ECO:0000256" key="10">
    <source>
        <dbReference type="SAM" id="MobiDB-lite"/>
    </source>
</evidence>
<evidence type="ECO:0000313" key="16">
    <source>
        <dbReference type="EMBL" id="MBM7618345.1"/>
    </source>
</evidence>
<evidence type="ECO:0000259" key="13">
    <source>
        <dbReference type="Pfam" id="PF02225"/>
    </source>
</evidence>
<feature type="domain" description="Inhibitor I9" evidence="14">
    <location>
        <begin position="56"/>
        <end position="139"/>
    </location>
</feature>
<dbReference type="PRINTS" id="PR00723">
    <property type="entry name" value="SUBTILISIN"/>
</dbReference>
<feature type="domain" description="PA" evidence="13">
    <location>
        <begin position="381"/>
        <end position="458"/>
    </location>
</feature>
<dbReference type="InterPro" id="IPR003137">
    <property type="entry name" value="PA_domain"/>
</dbReference>
<keyword evidence="4 8" id="KW-0645">Protease</keyword>
<comment type="similarity">
    <text evidence="1 8 9">Belongs to the peptidase S8 family.</text>
</comment>
<dbReference type="CDD" id="cd07474">
    <property type="entry name" value="Peptidases_S8_subtilisin_Vpr-like"/>
    <property type="match status" value="1"/>
</dbReference>
<feature type="region of interest" description="Disordered" evidence="10">
    <location>
        <begin position="203"/>
        <end position="226"/>
    </location>
</feature>
<keyword evidence="3" id="KW-0964">Secreted</keyword>
<dbReference type="InterPro" id="IPR023827">
    <property type="entry name" value="Peptidase_S8_Asp-AS"/>
</dbReference>
<dbReference type="Pfam" id="PF02225">
    <property type="entry name" value="PA"/>
    <property type="match status" value="1"/>
</dbReference>
<name>A0ABS2NUK7_9BACI</name>
<dbReference type="InterPro" id="IPR046450">
    <property type="entry name" value="PA_dom_sf"/>
</dbReference>
<dbReference type="PANTHER" id="PTHR43806">
    <property type="entry name" value="PEPTIDASE S8"/>
    <property type="match status" value="1"/>
</dbReference>
<dbReference type="Gene3D" id="3.40.50.200">
    <property type="entry name" value="Peptidase S8/S53 domain"/>
    <property type="match status" value="1"/>
</dbReference>
<feature type="active site" description="Charge relay system" evidence="8">
    <location>
        <position position="529"/>
    </location>
</feature>
<dbReference type="InterPro" id="IPR022398">
    <property type="entry name" value="Peptidase_S8_His-AS"/>
</dbReference>
<feature type="signal peptide" evidence="11">
    <location>
        <begin position="1"/>
        <end position="29"/>
    </location>
</feature>
<keyword evidence="17" id="KW-1185">Reference proteome</keyword>
<feature type="domain" description="Peptidase S8/S53" evidence="12">
    <location>
        <begin position="172"/>
        <end position="582"/>
    </location>
</feature>
<evidence type="ECO:0000256" key="11">
    <source>
        <dbReference type="SAM" id="SignalP"/>
    </source>
</evidence>
<dbReference type="CDD" id="cd02133">
    <property type="entry name" value="PA_C5a_like"/>
    <property type="match status" value="1"/>
</dbReference>
<dbReference type="PROSITE" id="PS00137">
    <property type="entry name" value="SUBTILASE_HIS"/>
    <property type="match status" value="1"/>
</dbReference>
<evidence type="ECO:0000256" key="2">
    <source>
        <dbReference type="ARBA" id="ARBA00022512"/>
    </source>
</evidence>
<keyword evidence="2" id="KW-0134">Cell wall</keyword>
<evidence type="ECO:0000256" key="7">
    <source>
        <dbReference type="ARBA" id="ARBA00022825"/>
    </source>
</evidence>
<dbReference type="PANTHER" id="PTHR43806:SF65">
    <property type="entry name" value="SERINE PROTEASE APRX"/>
    <property type="match status" value="1"/>
</dbReference>
<evidence type="ECO:0000256" key="6">
    <source>
        <dbReference type="ARBA" id="ARBA00022801"/>
    </source>
</evidence>
<feature type="domain" description="FlgD/Vpr Ig-like" evidence="15">
    <location>
        <begin position="716"/>
        <end position="793"/>
    </location>
</feature>
<dbReference type="GO" id="GO:0008233">
    <property type="term" value="F:peptidase activity"/>
    <property type="evidence" value="ECO:0007669"/>
    <property type="project" value="UniProtKB-KW"/>
</dbReference>
<dbReference type="EC" id="3.4.21.-" evidence="16"/>
<dbReference type="InterPro" id="IPR034213">
    <property type="entry name" value="S8_Vpr-like"/>
</dbReference>
<feature type="active site" description="Charge relay system" evidence="8">
    <location>
        <position position="181"/>
    </location>
</feature>
<dbReference type="SUPFAM" id="SSF52025">
    <property type="entry name" value="PA domain"/>
    <property type="match status" value="1"/>
</dbReference>
<evidence type="ECO:0000256" key="4">
    <source>
        <dbReference type="ARBA" id="ARBA00022670"/>
    </source>
</evidence>
<dbReference type="EMBL" id="JAFBED010000001">
    <property type="protein sequence ID" value="MBM7618345.1"/>
    <property type="molecule type" value="Genomic_DNA"/>
</dbReference>
<evidence type="ECO:0000256" key="3">
    <source>
        <dbReference type="ARBA" id="ARBA00022525"/>
    </source>
</evidence>
<keyword evidence="5 11" id="KW-0732">Signal</keyword>
<dbReference type="PROSITE" id="PS00136">
    <property type="entry name" value="SUBTILASE_ASP"/>
    <property type="match status" value="1"/>
</dbReference>
<dbReference type="InterPro" id="IPR036852">
    <property type="entry name" value="Peptidase_S8/S53_dom_sf"/>
</dbReference>
<keyword evidence="6 8" id="KW-0378">Hydrolase</keyword>
<dbReference type="Gene3D" id="3.50.30.30">
    <property type="match status" value="1"/>
</dbReference>
<evidence type="ECO:0000259" key="14">
    <source>
        <dbReference type="Pfam" id="PF05922"/>
    </source>
</evidence>
<evidence type="ECO:0000256" key="8">
    <source>
        <dbReference type="PROSITE-ProRule" id="PRU01240"/>
    </source>
</evidence>
<gene>
    <name evidence="16" type="ORF">JOC95_000187</name>
</gene>
<dbReference type="PROSITE" id="PS51892">
    <property type="entry name" value="SUBTILASE"/>
    <property type="match status" value="1"/>
</dbReference>
<dbReference type="Pfam" id="PF00082">
    <property type="entry name" value="Peptidase_S8"/>
    <property type="match status" value="1"/>
</dbReference>
<sequence>MKKKWMTGLMPLFAFVLIFSAFSSNGVQANSQNSGGELATLQGDFDLSSSKAVTVLVELQEQSIVEAKHNGKKQTKQNLKNARDLVKNELDNRVTNNKVNREYDYVFSGFSLELPANEIPSLLATPGVKAVYPNVEYTTTEELVSQEEYSPEMFDSAPFIGANEAWDLGFTGEGVTVAVIDTGVDYTHPDLAPNFGEYLGWDFVDNDNDPQETPKGDPRGAETTHGSHVAGTIAANGQIKGVAPDATLLAYRVLGPGGSGSTENVVAAIERAVQDGADVMNLSLGNSLNAPDWATSIALDQAMAEGVVAVTSNGNSGPNNWTVGSPGTSREAISVGATQLPYNVFKATTSSSDGVSYGSSAVQGFPSEEALLSLNGQAFELVDVGFGAPADFAGKDLTGKIALISRGAGIPFVDKATEAAKAGAKGAILYNNVAGSMPLIPGMAVPTIMLNQADGEALKAKGSSVTVSFNVAFDKAVGETMADFSSRGPVIDTWMIKPDVSAPGVNIVSTVPTFNPDAPHGYGAKQGTSMASPHVAGAAAVILEANPTWGVYEVKSALMNTAEKMVNPATGEAYPHNTQGAGSIRVVDALQAETLVNPGSYSFGTFEKSKGKQVENQQFDIQNLSDETKVYSAEFTFKNEVGKHVKVTTGKNLKVNPGKNQKVNVNVQVDASKLAAGYYEGHLTVTEGDTVIQVPTILFVGEPDYPRVTHFGFTALGGNEFEFYSYLPGGAEELQVWIYTATATGGLGTYVGDALYAGELGKGYNYHDWDGTLVDGTVLPAGKYRVAVYAKKGELDRAVLGADVLTIE</sequence>
<dbReference type="InterPro" id="IPR015500">
    <property type="entry name" value="Peptidase_S8_subtilisin-rel"/>
</dbReference>
<dbReference type="InterPro" id="IPR025965">
    <property type="entry name" value="FlgD/Vpr_Ig-like"/>
</dbReference>
<dbReference type="InterPro" id="IPR023828">
    <property type="entry name" value="Peptidase_S8_Ser-AS"/>
</dbReference>
<feature type="chain" id="PRO_5045638062" evidence="11">
    <location>
        <begin position="30"/>
        <end position="808"/>
    </location>
</feature>
<dbReference type="InterPro" id="IPR010259">
    <property type="entry name" value="S8pro/Inhibitor_I9"/>
</dbReference>
<comment type="caution">
    <text evidence="16">The sequence shown here is derived from an EMBL/GenBank/DDBJ whole genome shotgun (WGS) entry which is preliminary data.</text>
</comment>
<dbReference type="Proteomes" id="UP000737402">
    <property type="component" value="Unassembled WGS sequence"/>
</dbReference>
<dbReference type="SUPFAM" id="SSF52743">
    <property type="entry name" value="Subtilisin-like"/>
    <property type="match status" value="1"/>
</dbReference>
<evidence type="ECO:0000259" key="12">
    <source>
        <dbReference type="Pfam" id="PF00082"/>
    </source>
</evidence>
<feature type="active site" description="Charge relay system" evidence="8">
    <location>
        <position position="225"/>
    </location>
</feature>
<proteinExistence type="inferred from homology"/>
<dbReference type="PROSITE" id="PS00138">
    <property type="entry name" value="SUBTILASE_SER"/>
    <property type="match status" value="1"/>
</dbReference>
<keyword evidence="7 8" id="KW-0720">Serine protease</keyword>
<organism evidence="16 17">
    <name type="scientific">Sutcliffiella tianshenii</name>
    <dbReference type="NCBI Taxonomy" id="1463404"/>
    <lineage>
        <taxon>Bacteria</taxon>
        <taxon>Bacillati</taxon>
        <taxon>Bacillota</taxon>
        <taxon>Bacilli</taxon>
        <taxon>Bacillales</taxon>
        <taxon>Bacillaceae</taxon>
        <taxon>Sutcliffiella</taxon>
    </lineage>
</organism>
<evidence type="ECO:0000313" key="17">
    <source>
        <dbReference type="Proteomes" id="UP000737402"/>
    </source>
</evidence>
<dbReference type="InterPro" id="IPR050131">
    <property type="entry name" value="Peptidase_S8_subtilisin-like"/>
</dbReference>
<dbReference type="Pfam" id="PF13860">
    <property type="entry name" value="FlgD_ig"/>
    <property type="match status" value="1"/>
</dbReference>
<evidence type="ECO:0000256" key="1">
    <source>
        <dbReference type="ARBA" id="ARBA00011073"/>
    </source>
</evidence>
<accession>A0ABS2NUK7</accession>
<reference evidence="16 17" key="1">
    <citation type="submission" date="2021-01" db="EMBL/GenBank/DDBJ databases">
        <title>Genomic Encyclopedia of Type Strains, Phase IV (KMG-IV): sequencing the most valuable type-strain genomes for metagenomic binning, comparative biology and taxonomic classification.</title>
        <authorList>
            <person name="Goeker M."/>
        </authorList>
    </citation>
    <scope>NUCLEOTIDE SEQUENCE [LARGE SCALE GENOMIC DNA]</scope>
    <source>
        <strain evidence="16 17">DSM 25879</strain>
    </source>
</reference>
<dbReference type="InterPro" id="IPR000209">
    <property type="entry name" value="Peptidase_S8/S53_dom"/>
</dbReference>
<dbReference type="GO" id="GO:0006508">
    <property type="term" value="P:proteolysis"/>
    <property type="evidence" value="ECO:0007669"/>
    <property type="project" value="UniProtKB-KW"/>
</dbReference>
<evidence type="ECO:0000259" key="15">
    <source>
        <dbReference type="Pfam" id="PF13860"/>
    </source>
</evidence>